<keyword evidence="3 7" id="KW-0812">Transmembrane</keyword>
<evidence type="ECO:0000256" key="7">
    <source>
        <dbReference type="SAM" id="Phobius"/>
    </source>
</evidence>
<sequence length="169" mass="18387">MEAAADEERPLIHHLPPQDESSQYTSDGTVDINNQPALKRSTGNWRACFLILGAEFTECVAFFGISKNLVTYLTGELHESNVDAARNVSTWIGSSFFTPLVGAFLADTYWGRCWTVVIFLSIYSVGMFTLTVSAFLPLLMGSSYNSGIHHVAAFLGLYLAALGNGGIKP</sequence>
<dbReference type="InterPro" id="IPR036259">
    <property type="entry name" value="MFS_trans_sf"/>
</dbReference>
<evidence type="ECO:0008006" key="9">
    <source>
        <dbReference type="Google" id="ProtNLM"/>
    </source>
</evidence>
<protein>
    <recommendedName>
        <fullName evidence="9">Major facilitator superfamily (MFS) profile domain-containing protein</fullName>
    </recommendedName>
</protein>
<dbReference type="SUPFAM" id="SSF103473">
    <property type="entry name" value="MFS general substrate transporter"/>
    <property type="match status" value="1"/>
</dbReference>
<evidence type="ECO:0000256" key="6">
    <source>
        <dbReference type="SAM" id="MobiDB-lite"/>
    </source>
</evidence>
<feature type="region of interest" description="Disordered" evidence="6">
    <location>
        <begin position="1"/>
        <end position="27"/>
    </location>
</feature>
<accession>A0A0A9C0E9</accession>
<evidence type="ECO:0000256" key="2">
    <source>
        <dbReference type="ARBA" id="ARBA00005982"/>
    </source>
</evidence>
<feature type="transmembrane region" description="Helical" evidence="7">
    <location>
        <begin position="113"/>
        <end position="136"/>
    </location>
</feature>
<keyword evidence="4 7" id="KW-1133">Transmembrane helix</keyword>
<organism evidence="8">
    <name type="scientific">Arundo donax</name>
    <name type="common">Giant reed</name>
    <name type="synonym">Donax arundinaceus</name>
    <dbReference type="NCBI Taxonomy" id="35708"/>
    <lineage>
        <taxon>Eukaryota</taxon>
        <taxon>Viridiplantae</taxon>
        <taxon>Streptophyta</taxon>
        <taxon>Embryophyta</taxon>
        <taxon>Tracheophyta</taxon>
        <taxon>Spermatophyta</taxon>
        <taxon>Magnoliopsida</taxon>
        <taxon>Liliopsida</taxon>
        <taxon>Poales</taxon>
        <taxon>Poaceae</taxon>
        <taxon>PACMAD clade</taxon>
        <taxon>Arundinoideae</taxon>
        <taxon>Arundineae</taxon>
        <taxon>Arundo</taxon>
    </lineage>
</organism>
<dbReference type="PANTHER" id="PTHR11654">
    <property type="entry name" value="OLIGOPEPTIDE TRANSPORTER-RELATED"/>
    <property type="match status" value="1"/>
</dbReference>
<evidence type="ECO:0000256" key="5">
    <source>
        <dbReference type="ARBA" id="ARBA00023136"/>
    </source>
</evidence>
<evidence type="ECO:0000313" key="8">
    <source>
        <dbReference type="EMBL" id="JAD64992.1"/>
    </source>
</evidence>
<proteinExistence type="inferred from homology"/>
<dbReference type="GO" id="GO:0016020">
    <property type="term" value="C:membrane"/>
    <property type="evidence" value="ECO:0007669"/>
    <property type="project" value="UniProtKB-SubCell"/>
</dbReference>
<reference evidence="8" key="2">
    <citation type="journal article" date="2015" name="Data Brief">
        <title>Shoot transcriptome of the giant reed, Arundo donax.</title>
        <authorList>
            <person name="Barrero R.A."/>
            <person name="Guerrero F.D."/>
            <person name="Moolhuijzen P."/>
            <person name="Goolsby J.A."/>
            <person name="Tidwell J."/>
            <person name="Bellgard S.E."/>
            <person name="Bellgard M.I."/>
        </authorList>
    </citation>
    <scope>NUCLEOTIDE SEQUENCE</scope>
    <source>
        <tissue evidence="8">Shoot tissue taken approximately 20 cm above the soil surface</tissue>
    </source>
</reference>
<dbReference type="Gene3D" id="1.20.1250.20">
    <property type="entry name" value="MFS general substrate transporter like domains"/>
    <property type="match status" value="1"/>
</dbReference>
<comment type="subcellular location">
    <subcellularLocation>
        <location evidence="1">Membrane</location>
        <topology evidence="1">Multi-pass membrane protein</topology>
    </subcellularLocation>
</comment>
<dbReference type="EMBL" id="GBRH01232903">
    <property type="protein sequence ID" value="JAD64992.1"/>
    <property type="molecule type" value="Transcribed_RNA"/>
</dbReference>
<name>A0A0A9C0E9_ARUDO</name>
<comment type="similarity">
    <text evidence="2">Belongs to the major facilitator superfamily. Proton-dependent oligopeptide transporter (POT/PTR) (TC 2.A.17) family.</text>
</comment>
<dbReference type="Pfam" id="PF00854">
    <property type="entry name" value="PTR2"/>
    <property type="match status" value="1"/>
</dbReference>
<reference evidence="8" key="1">
    <citation type="submission" date="2014-09" db="EMBL/GenBank/DDBJ databases">
        <authorList>
            <person name="Magalhaes I.L.F."/>
            <person name="Oliveira U."/>
            <person name="Santos F.R."/>
            <person name="Vidigal T.H.D.A."/>
            <person name="Brescovit A.D."/>
            <person name="Santos A.J."/>
        </authorList>
    </citation>
    <scope>NUCLEOTIDE SEQUENCE</scope>
    <source>
        <tissue evidence="8">Shoot tissue taken approximately 20 cm above the soil surface</tissue>
    </source>
</reference>
<evidence type="ECO:0000256" key="1">
    <source>
        <dbReference type="ARBA" id="ARBA00004141"/>
    </source>
</evidence>
<dbReference type="InterPro" id="IPR000109">
    <property type="entry name" value="POT_fam"/>
</dbReference>
<dbReference type="GO" id="GO:0022857">
    <property type="term" value="F:transmembrane transporter activity"/>
    <property type="evidence" value="ECO:0007669"/>
    <property type="project" value="InterPro"/>
</dbReference>
<dbReference type="AlphaFoldDB" id="A0A0A9C0E9"/>
<feature type="transmembrane region" description="Helical" evidence="7">
    <location>
        <begin position="148"/>
        <end position="167"/>
    </location>
</feature>
<evidence type="ECO:0000256" key="4">
    <source>
        <dbReference type="ARBA" id="ARBA00022989"/>
    </source>
</evidence>
<feature type="compositionally biased region" description="Basic and acidic residues" evidence="6">
    <location>
        <begin position="1"/>
        <end position="11"/>
    </location>
</feature>
<evidence type="ECO:0000256" key="3">
    <source>
        <dbReference type="ARBA" id="ARBA00022692"/>
    </source>
</evidence>
<keyword evidence="5 7" id="KW-0472">Membrane</keyword>